<dbReference type="InterPro" id="IPR043502">
    <property type="entry name" value="DNA/RNA_pol_sf"/>
</dbReference>
<dbReference type="Proteomes" id="UP001159363">
    <property type="component" value="Chromosome X"/>
</dbReference>
<gene>
    <name evidence="3" type="ORF">PR048_011496</name>
</gene>
<evidence type="ECO:0000256" key="2">
    <source>
        <dbReference type="SAM" id="SignalP"/>
    </source>
</evidence>
<evidence type="ECO:0000313" key="4">
    <source>
        <dbReference type="Proteomes" id="UP001159363"/>
    </source>
</evidence>
<keyword evidence="1" id="KW-0812">Transmembrane</keyword>
<feature type="transmembrane region" description="Helical" evidence="1">
    <location>
        <begin position="198"/>
        <end position="215"/>
    </location>
</feature>
<dbReference type="InterPro" id="IPR043128">
    <property type="entry name" value="Rev_trsase/Diguanyl_cyclase"/>
</dbReference>
<feature type="signal peptide" evidence="2">
    <location>
        <begin position="1"/>
        <end position="19"/>
    </location>
</feature>
<evidence type="ECO:0000313" key="3">
    <source>
        <dbReference type="EMBL" id="KAJ8885299.1"/>
    </source>
</evidence>
<reference evidence="3 4" key="1">
    <citation type="submission" date="2023-02" db="EMBL/GenBank/DDBJ databases">
        <title>LHISI_Scaffold_Assembly.</title>
        <authorList>
            <person name="Stuart O.P."/>
            <person name="Cleave R."/>
            <person name="Magrath M.J.L."/>
            <person name="Mikheyev A.S."/>
        </authorList>
    </citation>
    <scope>NUCLEOTIDE SEQUENCE [LARGE SCALE GENOMIC DNA]</scope>
    <source>
        <strain evidence="3">Daus_M_001</strain>
        <tissue evidence="3">Leg muscle</tissue>
    </source>
</reference>
<evidence type="ECO:0000256" key="1">
    <source>
        <dbReference type="SAM" id="Phobius"/>
    </source>
</evidence>
<dbReference type="PANTHER" id="PTHR33064:SF37">
    <property type="entry name" value="RIBONUCLEASE H"/>
    <property type="match status" value="1"/>
</dbReference>
<keyword evidence="1" id="KW-1133">Transmembrane helix</keyword>
<feature type="transmembrane region" description="Helical" evidence="1">
    <location>
        <begin position="235"/>
        <end position="260"/>
    </location>
</feature>
<accession>A0ABQ9HLP3</accession>
<dbReference type="Gene3D" id="3.10.10.10">
    <property type="entry name" value="HIV Type 1 Reverse Transcriptase, subunit A, domain 1"/>
    <property type="match status" value="1"/>
</dbReference>
<keyword evidence="4" id="KW-1185">Reference proteome</keyword>
<evidence type="ECO:0008006" key="5">
    <source>
        <dbReference type="Google" id="ProtNLM"/>
    </source>
</evidence>
<keyword evidence="2" id="KW-0732">Signal</keyword>
<proteinExistence type="predicted"/>
<dbReference type="EMBL" id="JARBHB010000004">
    <property type="protein sequence ID" value="KAJ8885299.1"/>
    <property type="molecule type" value="Genomic_DNA"/>
</dbReference>
<dbReference type="SUPFAM" id="SSF56672">
    <property type="entry name" value="DNA/RNA polymerases"/>
    <property type="match status" value="1"/>
</dbReference>
<dbReference type="Gene3D" id="3.30.70.270">
    <property type="match status" value="2"/>
</dbReference>
<organism evidence="3 4">
    <name type="scientific">Dryococelus australis</name>
    <dbReference type="NCBI Taxonomy" id="614101"/>
    <lineage>
        <taxon>Eukaryota</taxon>
        <taxon>Metazoa</taxon>
        <taxon>Ecdysozoa</taxon>
        <taxon>Arthropoda</taxon>
        <taxon>Hexapoda</taxon>
        <taxon>Insecta</taxon>
        <taxon>Pterygota</taxon>
        <taxon>Neoptera</taxon>
        <taxon>Polyneoptera</taxon>
        <taxon>Phasmatodea</taxon>
        <taxon>Verophasmatodea</taxon>
        <taxon>Anareolatae</taxon>
        <taxon>Phasmatidae</taxon>
        <taxon>Eurycanthinae</taxon>
        <taxon>Dryococelus</taxon>
    </lineage>
</organism>
<dbReference type="InterPro" id="IPR051320">
    <property type="entry name" value="Viral_Replic_Matur_Polypro"/>
</dbReference>
<name>A0ABQ9HLP3_9NEOP</name>
<dbReference type="PANTHER" id="PTHR33064">
    <property type="entry name" value="POL PROTEIN"/>
    <property type="match status" value="1"/>
</dbReference>
<keyword evidence="1" id="KW-0472">Membrane</keyword>
<sequence>MALHPTFINSLLMCPESVALSTTTSSTGDKRISDLLHSYADVITTRIGRCDVLPYGFHLKDAIPICVPYTGFSSHNLMPFRKIIEVAKRNRHCPSVSGKVKIFSLIDLDARFHQCPIQCDCRKFTAFCTPWAQYEFNSIPIGTSFGTQASYVLDYVLSDLKFQFVFNYIDDIIAYILNRFRKAGLMDNLNKVTWSRTSIPFSGYIILLSQLLWLPSRVAPIVRFSRPKTLKGVMYFVKILCYYTCFISGFAELAAPLNILKRKKTRNLFRDLSKKLFSTL</sequence>
<comment type="caution">
    <text evidence="3">The sequence shown here is derived from an EMBL/GenBank/DDBJ whole genome shotgun (WGS) entry which is preliminary data.</text>
</comment>
<protein>
    <recommendedName>
        <fullName evidence="5">Reverse transcriptase domain-containing protein</fullName>
    </recommendedName>
</protein>
<feature type="chain" id="PRO_5046104005" description="Reverse transcriptase domain-containing protein" evidence="2">
    <location>
        <begin position="20"/>
        <end position="280"/>
    </location>
</feature>